<comment type="caution">
    <text evidence="1">The sequence shown here is derived from an EMBL/GenBank/DDBJ whole genome shotgun (WGS) entry which is preliminary data.</text>
</comment>
<protein>
    <submittedName>
        <fullName evidence="1">Uncharacterized protein</fullName>
    </submittedName>
</protein>
<sequence>MLTCWCRTVPDYGESMSIIELLILDGANAAFGGADSPSLSRLDAVRVELSRAFPGVPQEVVFDYSMRYKLPQCE</sequence>
<reference evidence="1 2" key="1">
    <citation type="journal article" date="2015" name="Nature">
        <title>rRNA introns, odd ribosomes, and small enigmatic genomes across a large radiation of phyla.</title>
        <authorList>
            <person name="Brown C.T."/>
            <person name="Hug L.A."/>
            <person name="Thomas B.C."/>
            <person name="Sharon I."/>
            <person name="Castelle C.J."/>
            <person name="Singh A."/>
            <person name="Wilkins M.J."/>
            <person name="Williams K.H."/>
            <person name="Banfield J.F."/>
        </authorList>
    </citation>
    <scope>NUCLEOTIDE SEQUENCE [LARGE SCALE GENOMIC DNA]</scope>
</reference>
<accession>A0A0G1XVF0</accession>
<gene>
    <name evidence="1" type="ORF">UY82_C0056G0008</name>
</gene>
<evidence type="ECO:0000313" key="2">
    <source>
        <dbReference type="Proteomes" id="UP000033865"/>
    </source>
</evidence>
<organism evidence="1 2">
    <name type="scientific">Candidatus Uhrbacteria bacterium GW2011_GWC2_53_7</name>
    <dbReference type="NCBI Taxonomy" id="1618986"/>
    <lineage>
        <taxon>Bacteria</taxon>
        <taxon>Candidatus Uhriibacteriota</taxon>
    </lineage>
</organism>
<dbReference type="EMBL" id="LCRN01000056">
    <property type="protein sequence ID" value="KKW34910.1"/>
    <property type="molecule type" value="Genomic_DNA"/>
</dbReference>
<evidence type="ECO:0000313" key="1">
    <source>
        <dbReference type="EMBL" id="KKW34910.1"/>
    </source>
</evidence>
<name>A0A0G1XVF0_9BACT</name>
<feature type="non-terminal residue" evidence="1">
    <location>
        <position position="74"/>
    </location>
</feature>
<dbReference type="Proteomes" id="UP000033865">
    <property type="component" value="Unassembled WGS sequence"/>
</dbReference>
<proteinExistence type="predicted"/>
<dbReference type="AlphaFoldDB" id="A0A0G1XVF0"/>